<reference evidence="2 3" key="1">
    <citation type="submission" date="2020-08" db="EMBL/GenBank/DDBJ databases">
        <title>Genome public.</title>
        <authorList>
            <person name="Liu C."/>
            <person name="Sun Q."/>
        </authorList>
    </citation>
    <scope>NUCLEOTIDE SEQUENCE [LARGE SCALE GENOMIC DNA]</scope>
    <source>
        <strain evidence="2 3">NSJ-9</strain>
    </source>
</reference>
<evidence type="ECO:0000259" key="1">
    <source>
        <dbReference type="Pfam" id="PF14238"/>
    </source>
</evidence>
<gene>
    <name evidence="2" type="ORF">H8R94_00415</name>
</gene>
<comment type="caution">
    <text evidence="2">The sequence shown here is derived from an EMBL/GenBank/DDBJ whole genome shotgun (WGS) entry which is preliminary data.</text>
</comment>
<dbReference type="RefSeq" id="WP_118281271.1">
    <property type="nucleotide sequence ID" value="NZ_JACOPG010000001.1"/>
</dbReference>
<evidence type="ECO:0000313" key="3">
    <source>
        <dbReference type="Proteomes" id="UP000643810"/>
    </source>
</evidence>
<organism evidence="2 3">
    <name type="scientific">Roseburia lenta</name>
    <dbReference type="NCBI Taxonomy" id="2763061"/>
    <lineage>
        <taxon>Bacteria</taxon>
        <taxon>Bacillati</taxon>
        <taxon>Bacillota</taxon>
        <taxon>Clostridia</taxon>
        <taxon>Lachnospirales</taxon>
        <taxon>Lachnospiraceae</taxon>
        <taxon>Roseburia</taxon>
    </lineage>
</organism>
<sequence length="180" mass="19723">MDKQKKTLLILAVLLGVALLGLLGAKKLADKKEKADAIDSAEESIQVYSVDADDVTKVAYYNNGAQVTLTKTDDQWQDADGVILDDDKVKTMLSYLTTIKASDVIEDTDDISQYGFSSATNEVTVTTKDSETTFTIGMQNAITDKYYLMVNYDESKVYVIDSSMLTACGYSTSDLMPDES</sequence>
<dbReference type="InterPro" id="IPR025641">
    <property type="entry name" value="DUF4340"/>
</dbReference>
<feature type="domain" description="DUF4340" evidence="1">
    <location>
        <begin position="84"/>
        <end position="166"/>
    </location>
</feature>
<accession>A0ABR7GCC6</accession>
<name>A0ABR7GCC6_9FIRM</name>
<dbReference type="EMBL" id="JACOPG010000001">
    <property type="protein sequence ID" value="MBC5685084.1"/>
    <property type="molecule type" value="Genomic_DNA"/>
</dbReference>
<protein>
    <submittedName>
        <fullName evidence="2">DUF4340 domain-containing protein</fullName>
    </submittedName>
</protein>
<dbReference type="Pfam" id="PF14238">
    <property type="entry name" value="DUF4340"/>
    <property type="match status" value="1"/>
</dbReference>
<dbReference type="Proteomes" id="UP000643810">
    <property type="component" value="Unassembled WGS sequence"/>
</dbReference>
<proteinExistence type="predicted"/>
<keyword evidence="3" id="KW-1185">Reference proteome</keyword>
<evidence type="ECO:0000313" key="2">
    <source>
        <dbReference type="EMBL" id="MBC5685084.1"/>
    </source>
</evidence>